<dbReference type="EMBL" id="CAJJDO010000085">
    <property type="protein sequence ID" value="CAD8185349.1"/>
    <property type="molecule type" value="Genomic_DNA"/>
</dbReference>
<dbReference type="Proteomes" id="UP000689195">
    <property type="component" value="Unassembled WGS sequence"/>
</dbReference>
<feature type="transmembrane region" description="Helical" evidence="5">
    <location>
        <begin position="323"/>
        <end position="345"/>
    </location>
</feature>
<sequence>MILFDQYIPLQVDAQSRSQICIKLTFWLIFYITLQVITIRQNKYQQYGFYQQNCNNTSFENQTIQQCDSIGFFSPETNYVFIEVVFSIQDQDLFKLNKTKLSQELIIYNINTHLIFYGNASLLNEVSIKDSSKYENQLLDEKFNLKIQCNLISTYYNCLGEIKEFNLNNQQLILSQITLQKPPQYQSIQIINIQATVENTKYFRFVFIHQVISYIKQVIFILITSYALFNFIYHIQEYNKIKWPHILRWVPYLLILMIFYNLPIQIFRSTHYNVVQGYTNIIQLIVQTSLFYFWLLIFEFQQLQNIKDEEIVNNQNKLKLNHLIKFSIVVFYTVPQAILNLYITYQKYTRIQFDIQNEIPYYNSYQYLNLLTLSIYTANYLYLLYKQFNYTQPNTNVEQDNTVEKSYEIFDEQELQRVTRSYLKNYKLLHILSTICFATLLYNQYLNIFQPKMITTINALNEQSAINIYICLILQLYVPAKITNYFLPNEQAQDNRIQQTDQNEAI</sequence>
<proteinExistence type="predicted"/>
<dbReference type="InterPro" id="IPR040416">
    <property type="entry name" value="TMEM181"/>
</dbReference>
<feature type="transmembrane region" description="Helical" evidence="5">
    <location>
        <begin position="466"/>
        <end position="487"/>
    </location>
</feature>
<evidence type="ECO:0000256" key="1">
    <source>
        <dbReference type="ARBA" id="ARBA00004141"/>
    </source>
</evidence>
<protein>
    <recommendedName>
        <fullName evidence="6">Wntless-like transmembrane domain-containing protein</fullName>
    </recommendedName>
</protein>
<dbReference type="Pfam" id="PF06664">
    <property type="entry name" value="WLS-like_TM"/>
    <property type="match status" value="1"/>
</dbReference>
<dbReference type="GO" id="GO:0016020">
    <property type="term" value="C:membrane"/>
    <property type="evidence" value="ECO:0007669"/>
    <property type="project" value="UniProtKB-SubCell"/>
</dbReference>
<dbReference type="PANTHER" id="PTHR31918">
    <property type="entry name" value="TRANSMEMBRANE PROTEIN 181"/>
    <property type="match status" value="1"/>
</dbReference>
<evidence type="ECO:0000259" key="6">
    <source>
        <dbReference type="Pfam" id="PF06664"/>
    </source>
</evidence>
<evidence type="ECO:0000256" key="5">
    <source>
        <dbReference type="SAM" id="Phobius"/>
    </source>
</evidence>
<dbReference type="PANTHER" id="PTHR31918:SF1">
    <property type="entry name" value="TRANSMEMBRANE PROTEIN 181"/>
    <property type="match status" value="1"/>
</dbReference>
<keyword evidence="2 5" id="KW-0812">Transmembrane</keyword>
<keyword evidence="8" id="KW-1185">Reference proteome</keyword>
<reference evidence="7" key="1">
    <citation type="submission" date="2021-01" db="EMBL/GenBank/DDBJ databases">
        <authorList>
            <consortium name="Genoscope - CEA"/>
            <person name="William W."/>
        </authorList>
    </citation>
    <scope>NUCLEOTIDE SEQUENCE</scope>
</reference>
<evidence type="ECO:0000256" key="2">
    <source>
        <dbReference type="ARBA" id="ARBA00022692"/>
    </source>
</evidence>
<evidence type="ECO:0000313" key="7">
    <source>
        <dbReference type="EMBL" id="CAD8185349.1"/>
    </source>
</evidence>
<gene>
    <name evidence="7" type="ORF">PPENT_87.1.T0850040</name>
</gene>
<dbReference type="AlphaFoldDB" id="A0A8S1WBN1"/>
<evidence type="ECO:0000256" key="3">
    <source>
        <dbReference type="ARBA" id="ARBA00022989"/>
    </source>
</evidence>
<dbReference type="GO" id="GO:0015643">
    <property type="term" value="F:toxic substance binding"/>
    <property type="evidence" value="ECO:0007669"/>
    <property type="project" value="InterPro"/>
</dbReference>
<feature type="transmembrane region" description="Helical" evidence="5">
    <location>
        <begin position="20"/>
        <end position="39"/>
    </location>
</feature>
<comment type="subcellular location">
    <subcellularLocation>
        <location evidence="1">Membrane</location>
        <topology evidence="1">Multi-pass membrane protein</topology>
    </subcellularLocation>
</comment>
<accession>A0A8S1WBN1</accession>
<organism evidence="7 8">
    <name type="scientific">Paramecium pentaurelia</name>
    <dbReference type="NCBI Taxonomy" id="43138"/>
    <lineage>
        <taxon>Eukaryota</taxon>
        <taxon>Sar</taxon>
        <taxon>Alveolata</taxon>
        <taxon>Ciliophora</taxon>
        <taxon>Intramacronucleata</taxon>
        <taxon>Oligohymenophorea</taxon>
        <taxon>Peniculida</taxon>
        <taxon>Parameciidae</taxon>
        <taxon>Paramecium</taxon>
    </lineage>
</organism>
<dbReference type="OrthoDB" id="301024at2759"/>
<feature type="transmembrane region" description="Helical" evidence="5">
    <location>
        <begin position="365"/>
        <end position="385"/>
    </location>
</feature>
<dbReference type="InterPro" id="IPR047843">
    <property type="entry name" value="WLS-like_TM"/>
</dbReference>
<feature type="transmembrane region" description="Helical" evidence="5">
    <location>
        <begin position="246"/>
        <end position="266"/>
    </location>
</feature>
<feature type="transmembrane region" description="Helical" evidence="5">
    <location>
        <begin position="214"/>
        <end position="234"/>
    </location>
</feature>
<feature type="domain" description="Wntless-like transmembrane" evidence="6">
    <location>
        <begin position="218"/>
        <end position="480"/>
    </location>
</feature>
<keyword evidence="3 5" id="KW-1133">Transmembrane helix</keyword>
<keyword evidence="4 5" id="KW-0472">Membrane</keyword>
<evidence type="ECO:0000256" key="4">
    <source>
        <dbReference type="ARBA" id="ARBA00023136"/>
    </source>
</evidence>
<evidence type="ECO:0000313" key="8">
    <source>
        <dbReference type="Proteomes" id="UP000689195"/>
    </source>
</evidence>
<comment type="caution">
    <text evidence="7">The sequence shown here is derived from an EMBL/GenBank/DDBJ whole genome shotgun (WGS) entry which is preliminary data.</text>
</comment>
<feature type="transmembrane region" description="Helical" evidence="5">
    <location>
        <begin position="278"/>
        <end position="298"/>
    </location>
</feature>
<feature type="transmembrane region" description="Helical" evidence="5">
    <location>
        <begin position="428"/>
        <end position="446"/>
    </location>
</feature>
<name>A0A8S1WBN1_9CILI</name>